<protein>
    <recommendedName>
        <fullName evidence="4">4Fe-4S ferredoxin-type domain-containing protein</fullName>
    </recommendedName>
</protein>
<dbReference type="GO" id="GO:0051536">
    <property type="term" value="F:iron-sulfur cluster binding"/>
    <property type="evidence" value="ECO:0007669"/>
    <property type="project" value="UniProtKB-KW"/>
</dbReference>
<evidence type="ECO:0000256" key="1">
    <source>
        <dbReference type="ARBA" id="ARBA00022723"/>
    </source>
</evidence>
<gene>
    <name evidence="5" type="ORF">BOW53_16115</name>
</gene>
<evidence type="ECO:0000313" key="6">
    <source>
        <dbReference type="Proteomes" id="UP000191110"/>
    </source>
</evidence>
<dbReference type="PANTHER" id="PTHR32154">
    <property type="entry name" value="PYRUVATE-FLAVODOXIN OXIDOREDUCTASE-RELATED"/>
    <property type="match status" value="1"/>
</dbReference>
<accession>A0A1T2KZM8</accession>
<dbReference type="Gene3D" id="3.30.70.20">
    <property type="match status" value="2"/>
</dbReference>
<evidence type="ECO:0000256" key="3">
    <source>
        <dbReference type="ARBA" id="ARBA00023014"/>
    </source>
</evidence>
<keyword evidence="6" id="KW-1185">Reference proteome</keyword>
<dbReference type="SUPFAM" id="SSF54862">
    <property type="entry name" value="4Fe-4S ferredoxins"/>
    <property type="match status" value="1"/>
</dbReference>
<name>A0A1T2KZM8_9GAMM</name>
<dbReference type="Proteomes" id="UP000191110">
    <property type="component" value="Unassembled WGS sequence"/>
</dbReference>
<dbReference type="InterPro" id="IPR050722">
    <property type="entry name" value="Pyruvate:ferred/Flavod_OxRd"/>
</dbReference>
<evidence type="ECO:0000313" key="5">
    <source>
        <dbReference type="EMBL" id="OOZ38254.1"/>
    </source>
</evidence>
<dbReference type="InterPro" id="IPR017900">
    <property type="entry name" value="4Fe4S_Fe_S_CS"/>
</dbReference>
<evidence type="ECO:0000259" key="4">
    <source>
        <dbReference type="PROSITE" id="PS51379"/>
    </source>
</evidence>
<keyword evidence="3" id="KW-0411">Iron-sulfur</keyword>
<proteinExistence type="predicted"/>
<dbReference type="AlphaFoldDB" id="A0A1T2KZM8"/>
<dbReference type="Gene3D" id="3.40.50.970">
    <property type="match status" value="1"/>
</dbReference>
<reference evidence="5 6" key="1">
    <citation type="submission" date="2016-11" db="EMBL/GenBank/DDBJ databases">
        <title>Mixed transmission modes and dynamic genome evolution in an obligate animal-bacterial symbiosis.</title>
        <authorList>
            <person name="Russell S.L."/>
            <person name="Corbett-Detig R.B."/>
            <person name="Cavanaugh C.M."/>
        </authorList>
    </citation>
    <scope>NUCLEOTIDE SEQUENCE [LARGE SCALE GENOMIC DNA]</scope>
    <source>
        <strain evidence="5">Sveles-Q1</strain>
    </source>
</reference>
<dbReference type="PROSITE" id="PS00198">
    <property type="entry name" value="4FE4S_FER_1"/>
    <property type="match status" value="1"/>
</dbReference>
<evidence type="ECO:0000256" key="2">
    <source>
        <dbReference type="ARBA" id="ARBA00023004"/>
    </source>
</evidence>
<feature type="domain" description="4Fe-4S ferredoxin-type" evidence="4">
    <location>
        <begin position="7"/>
        <end position="37"/>
    </location>
</feature>
<keyword evidence="1" id="KW-0479">Metal-binding</keyword>
<dbReference type="PANTHER" id="PTHR32154:SF0">
    <property type="entry name" value="PYRUVATE-FLAVODOXIN OXIDOREDUCTASE-RELATED"/>
    <property type="match status" value="1"/>
</dbReference>
<keyword evidence="2" id="KW-0408">Iron</keyword>
<dbReference type="InterPro" id="IPR017896">
    <property type="entry name" value="4Fe4S_Fe-S-bd"/>
</dbReference>
<comment type="caution">
    <text evidence="5">The sequence shown here is derived from an EMBL/GenBank/DDBJ whole genome shotgun (WGS) entry which is preliminary data.</text>
</comment>
<organism evidence="5 6">
    <name type="scientific">Solemya pervernicosa gill symbiont</name>
    <dbReference type="NCBI Taxonomy" id="642797"/>
    <lineage>
        <taxon>Bacteria</taxon>
        <taxon>Pseudomonadati</taxon>
        <taxon>Pseudomonadota</taxon>
        <taxon>Gammaproteobacteria</taxon>
        <taxon>sulfur-oxidizing symbionts</taxon>
    </lineage>
</organism>
<feature type="domain" description="4Fe-4S ferredoxin-type" evidence="4">
    <location>
        <begin position="143"/>
        <end position="172"/>
    </location>
</feature>
<dbReference type="PROSITE" id="PS51379">
    <property type="entry name" value="4FE4S_FER_2"/>
    <property type="match status" value="2"/>
</dbReference>
<dbReference type="EMBL" id="MPRL01000110">
    <property type="protein sequence ID" value="OOZ38254.1"/>
    <property type="molecule type" value="Genomic_DNA"/>
</dbReference>
<dbReference type="GO" id="GO:0046872">
    <property type="term" value="F:metal ion binding"/>
    <property type="evidence" value="ECO:0007669"/>
    <property type="project" value="UniProtKB-KW"/>
</dbReference>
<dbReference type="GO" id="GO:0006979">
    <property type="term" value="P:response to oxidative stress"/>
    <property type="evidence" value="ECO:0007669"/>
    <property type="project" value="TreeGrafter"/>
</dbReference>
<sequence length="382" mass="42974">MTQIRFDHPTWIPENCTACGDCYTLCPDSAIPGLVNSMSEVFETTIGRIEKNGRITKHLRRAVRSVEKKLRELIVDEAEEAKVNELLAEAINDTLTETEGEEKNELATEFDWFEESLGDFKFAITKPYYSNREKRDKNSGGLFSITINPYTCKGCMECVTVCDDNALFAERQTNDTVERLRTDWEYWLDLPTTSKEFSRIDDLDEKIGALETLLLDKHNYNSMDCGDGACLGCGEKTALHIFVGTVTALMQQRVVGHVNKLEDLIQKLDNHIRVKLAETVNLSDGDAVNQVVAETEGKDLTLSRLSAGLDEGTASTPLDREWLTWAMGLLDQLKDLRWKYVEGITGKGRSELGIVNATGCTSVWGATFPYNPYPFPWTSHLF</sequence>